<keyword evidence="1" id="KW-0472">Membrane</keyword>
<organism evidence="2 3">
    <name type="scientific">Janthinobacterium psychrotolerans</name>
    <dbReference type="NCBI Taxonomy" id="1747903"/>
    <lineage>
        <taxon>Bacteria</taxon>
        <taxon>Pseudomonadati</taxon>
        <taxon>Pseudomonadota</taxon>
        <taxon>Betaproteobacteria</taxon>
        <taxon>Burkholderiales</taxon>
        <taxon>Oxalobacteraceae</taxon>
        <taxon>Janthinobacterium</taxon>
    </lineage>
</organism>
<feature type="transmembrane region" description="Helical" evidence="1">
    <location>
        <begin position="44"/>
        <end position="65"/>
    </location>
</feature>
<dbReference type="STRING" id="1747903.ASR47_102227"/>
<protein>
    <submittedName>
        <fullName evidence="2">Uncharacterized protein</fullName>
    </submittedName>
</protein>
<reference evidence="2 3" key="1">
    <citation type="submission" date="2016-04" db="EMBL/GenBank/DDBJ databases">
        <title>Draft genome sequence of Janthinobacterium psychrotolerans sp. nov., isolated from freshwater sediments in Denmark.</title>
        <authorList>
            <person name="Gong X."/>
            <person name="Skrivergaard S."/>
            <person name="Korsgaard B.S."/>
            <person name="Schreiber L."/>
            <person name="Marshall I.P."/>
            <person name="Finster K."/>
            <person name="Schramm A."/>
        </authorList>
    </citation>
    <scope>NUCLEOTIDE SEQUENCE [LARGE SCALE GENOMIC DNA]</scope>
    <source>
        <strain evidence="2 3">S3-2</strain>
    </source>
</reference>
<keyword evidence="1" id="KW-1133">Transmembrane helix</keyword>
<accession>A0A1A7C7I5</accession>
<evidence type="ECO:0000256" key="1">
    <source>
        <dbReference type="SAM" id="Phobius"/>
    </source>
</evidence>
<gene>
    <name evidence="2" type="ORF">ASR47_102227</name>
</gene>
<keyword evidence="3" id="KW-1185">Reference proteome</keyword>
<comment type="caution">
    <text evidence="2">The sequence shown here is derived from an EMBL/GenBank/DDBJ whole genome shotgun (WGS) entry which is preliminary data.</text>
</comment>
<sequence length="125" mass="13305">MKQRLLASLAAHALACVLFLLLLWLGFAVREHWWGALPASGVVGALTLALLFYAVAGANLLLVLLPHGRIKPLLCVALALAILACFLPEHPWRALYYSAAAAGASWLGVLGGRVLERRSGARRAG</sequence>
<dbReference type="AlphaFoldDB" id="A0A1A7C7I5"/>
<proteinExistence type="predicted"/>
<dbReference type="EMBL" id="LOCQ01000041">
    <property type="protein sequence ID" value="OBV40984.1"/>
    <property type="molecule type" value="Genomic_DNA"/>
</dbReference>
<evidence type="ECO:0000313" key="2">
    <source>
        <dbReference type="EMBL" id="OBV40984.1"/>
    </source>
</evidence>
<keyword evidence="1" id="KW-0812">Transmembrane</keyword>
<dbReference type="RefSeq" id="WP_065306406.1">
    <property type="nucleotide sequence ID" value="NZ_LOCQ01000041.1"/>
</dbReference>
<name>A0A1A7C7I5_9BURK</name>
<dbReference type="Proteomes" id="UP000092713">
    <property type="component" value="Unassembled WGS sequence"/>
</dbReference>
<feature type="transmembrane region" description="Helical" evidence="1">
    <location>
        <begin position="72"/>
        <end position="89"/>
    </location>
</feature>
<evidence type="ECO:0000313" key="3">
    <source>
        <dbReference type="Proteomes" id="UP000092713"/>
    </source>
</evidence>
<feature type="transmembrane region" description="Helical" evidence="1">
    <location>
        <begin position="95"/>
        <end position="115"/>
    </location>
</feature>